<dbReference type="RefSeq" id="WP_184833328.1">
    <property type="nucleotide sequence ID" value="NZ_JACHMN010000002.1"/>
</dbReference>
<feature type="region of interest" description="Disordered" evidence="1">
    <location>
        <begin position="160"/>
        <end position="217"/>
    </location>
</feature>
<reference evidence="2 3" key="1">
    <citation type="submission" date="2020-08" db="EMBL/GenBank/DDBJ databases">
        <title>Sequencing the genomes of 1000 actinobacteria strains.</title>
        <authorList>
            <person name="Klenk H.-P."/>
        </authorList>
    </citation>
    <scope>NUCLEOTIDE SEQUENCE [LARGE SCALE GENOMIC DNA]</scope>
    <source>
        <strain evidence="2 3">DSM 45362</strain>
    </source>
</reference>
<keyword evidence="3" id="KW-1185">Reference proteome</keyword>
<accession>A0A841BKU1</accession>
<comment type="caution">
    <text evidence="2">The sequence shown here is derived from an EMBL/GenBank/DDBJ whole genome shotgun (WGS) entry which is preliminary data.</text>
</comment>
<feature type="compositionally biased region" description="Low complexity" evidence="1">
    <location>
        <begin position="184"/>
        <end position="193"/>
    </location>
</feature>
<feature type="compositionally biased region" description="Basic and acidic residues" evidence="1">
    <location>
        <begin position="194"/>
        <end position="217"/>
    </location>
</feature>
<name>A0A841BKU1_9ACTN</name>
<proteinExistence type="predicted"/>
<sequence length="297" mass="31394">MAQQPLAEVAEELYALPPQDFTAARSAAAAQARSGGDRDLADAIGALRKPTVVAWLANQLVREHTDEMTALLELGEALRDATAGLDREQLRALAGRQREVVHALVQQARSLGSAAGRPVSEATARGLEETFHAALADAEAAVKLATGQLTDGMSRVGFPGIEPVAPVPKDADTSPRRKAPTAPPAGSAASASKKAAEELAAARRDEQEAKADAATAEKAHREAVAALDAADRADADARQRLVELREQLEQADSVRTGTDHARRAARQVAQRADQAARRAANRLRNATEHRHHLESAG</sequence>
<feature type="compositionally biased region" description="Basic and acidic residues" evidence="1">
    <location>
        <begin position="285"/>
        <end position="297"/>
    </location>
</feature>
<protein>
    <submittedName>
        <fullName evidence="2">Type IV secretory pathway VirB10-like protein</fullName>
    </submittedName>
</protein>
<organism evidence="2 3">
    <name type="scientific">Allocatelliglobosispora scoriae</name>
    <dbReference type="NCBI Taxonomy" id="643052"/>
    <lineage>
        <taxon>Bacteria</taxon>
        <taxon>Bacillati</taxon>
        <taxon>Actinomycetota</taxon>
        <taxon>Actinomycetes</taxon>
        <taxon>Micromonosporales</taxon>
        <taxon>Micromonosporaceae</taxon>
        <taxon>Allocatelliglobosispora</taxon>
    </lineage>
</organism>
<dbReference type="Proteomes" id="UP000587527">
    <property type="component" value="Unassembled WGS sequence"/>
</dbReference>
<gene>
    <name evidence="2" type="ORF">F4553_001235</name>
</gene>
<evidence type="ECO:0000313" key="2">
    <source>
        <dbReference type="EMBL" id="MBB5867856.1"/>
    </source>
</evidence>
<evidence type="ECO:0000256" key="1">
    <source>
        <dbReference type="SAM" id="MobiDB-lite"/>
    </source>
</evidence>
<feature type="region of interest" description="Disordered" evidence="1">
    <location>
        <begin position="248"/>
        <end position="297"/>
    </location>
</feature>
<dbReference type="AlphaFoldDB" id="A0A841BKU1"/>
<dbReference type="EMBL" id="JACHMN010000002">
    <property type="protein sequence ID" value="MBB5867856.1"/>
    <property type="molecule type" value="Genomic_DNA"/>
</dbReference>
<evidence type="ECO:0000313" key="3">
    <source>
        <dbReference type="Proteomes" id="UP000587527"/>
    </source>
</evidence>